<feature type="transmembrane region" description="Helical" evidence="1">
    <location>
        <begin position="65"/>
        <end position="84"/>
    </location>
</feature>
<evidence type="ECO:0000313" key="2">
    <source>
        <dbReference type="EMBL" id="RAV10141.1"/>
    </source>
</evidence>
<comment type="caution">
    <text evidence="2">The sequence shown here is derived from an EMBL/GenBank/DDBJ whole genome shotgun (WGS) entry which is preliminary data.</text>
</comment>
<dbReference type="InterPro" id="IPR048147">
    <property type="entry name" value="CBO0543-like"/>
</dbReference>
<keyword evidence="1" id="KW-1133">Transmembrane helix</keyword>
<keyword evidence="1" id="KW-0472">Membrane</keyword>
<reference evidence="2 3" key="1">
    <citation type="journal article" date="2009" name="Int. J. Syst. Evol. Microbiol.">
        <title>Paenibacillus contaminans sp. nov., isolated from a contaminated laboratory plate.</title>
        <authorList>
            <person name="Chou J.H."/>
            <person name="Lee J.H."/>
            <person name="Lin M.C."/>
            <person name="Chang P.S."/>
            <person name="Arun A.B."/>
            <person name="Young C.C."/>
            <person name="Chen W.M."/>
        </authorList>
    </citation>
    <scope>NUCLEOTIDE SEQUENCE [LARGE SCALE GENOMIC DNA]</scope>
    <source>
        <strain evidence="2 3">CKOBP-6</strain>
    </source>
</reference>
<accession>A0A329LQB9</accession>
<proteinExistence type="predicted"/>
<evidence type="ECO:0000313" key="3">
    <source>
        <dbReference type="Proteomes" id="UP000250369"/>
    </source>
</evidence>
<dbReference type="NCBIfam" id="NF041644">
    <property type="entry name" value="CBO0543_fam"/>
    <property type="match status" value="1"/>
</dbReference>
<dbReference type="RefSeq" id="WP_113036357.1">
    <property type="nucleotide sequence ID" value="NZ_QMFB01000045.1"/>
</dbReference>
<feature type="transmembrane region" description="Helical" evidence="1">
    <location>
        <begin position="6"/>
        <end position="21"/>
    </location>
</feature>
<sequence length="150" mass="17320">MLFNIIIGFLIPWSFGIYLFRKSPKVVILIVPIASMISGTINAFGFQLKYWDFTPIIPDDESISATPLDLGLYPVLASFMVYWMKKFPNKWLIILCTFILITTLLEWVALLFGKVSYGNGWNIFFTGISYTFAFGGVYLYYLLLRKHNIM</sequence>
<feature type="transmembrane region" description="Helical" evidence="1">
    <location>
        <begin position="124"/>
        <end position="144"/>
    </location>
</feature>
<name>A0A329LQB9_9BACL</name>
<protein>
    <submittedName>
        <fullName evidence="2">Uncharacterized protein</fullName>
    </submittedName>
</protein>
<feature type="transmembrane region" description="Helical" evidence="1">
    <location>
        <begin position="26"/>
        <end position="45"/>
    </location>
</feature>
<organism evidence="2 3">
    <name type="scientific">Paenibacillus contaminans</name>
    <dbReference type="NCBI Taxonomy" id="450362"/>
    <lineage>
        <taxon>Bacteria</taxon>
        <taxon>Bacillati</taxon>
        <taxon>Bacillota</taxon>
        <taxon>Bacilli</taxon>
        <taxon>Bacillales</taxon>
        <taxon>Paenibacillaceae</taxon>
        <taxon>Paenibacillus</taxon>
    </lineage>
</organism>
<keyword evidence="3" id="KW-1185">Reference proteome</keyword>
<feature type="transmembrane region" description="Helical" evidence="1">
    <location>
        <begin position="91"/>
        <end position="112"/>
    </location>
</feature>
<keyword evidence="1" id="KW-0812">Transmembrane</keyword>
<evidence type="ECO:0000256" key="1">
    <source>
        <dbReference type="SAM" id="Phobius"/>
    </source>
</evidence>
<dbReference type="Proteomes" id="UP000250369">
    <property type="component" value="Unassembled WGS sequence"/>
</dbReference>
<dbReference type="EMBL" id="QMFB01000045">
    <property type="protein sequence ID" value="RAV10141.1"/>
    <property type="molecule type" value="Genomic_DNA"/>
</dbReference>
<dbReference type="AlphaFoldDB" id="A0A329LQB9"/>
<dbReference type="OrthoDB" id="1913203at2"/>
<gene>
    <name evidence="2" type="ORF">DQG23_38505</name>
</gene>